<dbReference type="RefSeq" id="WP_072836644.1">
    <property type="nucleotide sequence ID" value="NZ_FQUU01000018.1"/>
</dbReference>
<organism evidence="5 6">
    <name type="scientific">Flavisolibacter ginsengisoli DSM 18119</name>
    <dbReference type="NCBI Taxonomy" id="1121884"/>
    <lineage>
        <taxon>Bacteria</taxon>
        <taxon>Pseudomonadati</taxon>
        <taxon>Bacteroidota</taxon>
        <taxon>Chitinophagia</taxon>
        <taxon>Chitinophagales</taxon>
        <taxon>Chitinophagaceae</taxon>
        <taxon>Flavisolibacter</taxon>
    </lineage>
</organism>
<dbReference type="Pfam" id="PF13585">
    <property type="entry name" value="CHU_C"/>
    <property type="match status" value="1"/>
</dbReference>
<evidence type="ECO:0000256" key="1">
    <source>
        <dbReference type="ARBA" id="ARBA00022729"/>
    </source>
</evidence>
<name>A0A1M5EGN3_9BACT</name>
<evidence type="ECO:0000256" key="2">
    <source>
        <dbReference type="SAM" id="MobiDB-lite"/>
    </source>
</evidence>
<dbReference type="AlphaFoldDB" id="A0A1M5EGN3"/>
<evidence type="ECO:0000259" key="4">
    <source>
        <dbReference type="PROSITE" id="PS51841"/>
    </source>
</evidence>
<protein>
    <submittedName>
        <fullName evidence="5">C-terminal domain of CHU protein family protein</fullName>
    </submittedName>
</protein>
<evidence type="ECO:0000313" key="6">
    <source>
        <dbReference type="Proteomes" id="UP000184048"/>
    </source>
</evidence>
<dbReference type="InterPro" id="IPR036415">
    <property type="entry name" value="Lamin_tail_dom_sf"/>
</dbReference>
<feature type="region of interest" description="Disordered" evidence="2">
    <location>
        <begin position="168"/>
        <end position="191"/>
    </location>
</feature>
<feature type="domain" description="LTD" evidence="4">
    <location>
        <begin position="20"/>
        <end position="138"/>
    </location>
</feature>
<keyword evidence="1 3" id="KW-0732">Signal</keyword>
<dbReference type="EMBL" id="FQUU01000018">
    <property type="protein sequence ID" value="SHF78398.1"/>
    <property type="molecule type" value="Genomic_DNA"/>
</dbReference>
<dbReference type="PROSITE" id="PS51841">
    <property type="entry name" value="LTD"/>
    <property type="match status" value="1"/>
</dbReference>
<dbReference type="Gene3D" id="2.60.40.4070">
    <property type="match status" value="1"/>
</dbReference>
<gene>
    <name evidence="5" type="ORF">SAMN02745131_03520</name>
</gene>
<keyword evidence="6" id="KW-1185">Reference proteome</keyword>
<dbReference type="InterPro" id="IPR014755">
    <property type="entry name" value="Cu-Rt/internalin_Ig-like"/>
</dbReference>
<proteinExistence type="predicted"/>
<dbReference type="Gene3D" id="2.60.40.1220">
    <property type="match status" value="1"/>
</dbReference>
<sequence length="571" mass="62442">MRPKLLLPLLLALFSTPVLFAQTISRYDIVIDEIMADPSPQVKLPNAEYIELKNTSGHELNLAGCRLRTASSTSGAFPPYILPADSFLIISSTTNALLFTNYGRTLGIPSFPSLLNEGTMLILQSKEGIVIHAVNYSSGWYQNPVKADGGWSLEMIDTHNPCEGVNNWKASIDPRGGTPGSKNSADGLNRDEAPPQLIRTYSLDSLTVVAVFNESLDSLSASNKASYSFNNLLINSVTPEAPLFNMVTIRLAEPMQKKTQYNLTVLSVTDCSGNSIAGFNKARAGWTEEASPGDLVINEILFDPRPGASDYLEVYNNSNKILDASHLYVANRNTAGELSSVKKFTDLPQIMFPGDYLVLTEDPISLQKEYLVRDPATIINIPMLPSFPDDKGYAIVTNLQGQIVDEVPYSSQWHFALIADAEGVALERINPSAPSADAGNWHSAASTAGYGTPGYLNSQYGSNESAGSTIEVSPKIFSPDNDGLDDIATIKYLVEERGYVANITLFNSNGIPVRSLARNQTLGLNGYWNWDGLDDKQQKLPRGTYIIYTELFNLQGKKKQFKSTIVLARKN</sequence>
<evidence type="ECO:0000313" key="5">
    <source>
        <dbReference type="EMBL" id="SHF78398.1"/>
    </source>
</evidence>
<dbReference type="Pfam" id="PF00932">
    <property type="entry name" value="LTD"/>
    <property type="match status" value="1"/>
</dbReference>
<dbReference type="SUPFAM" id="SSF74853">
    <property type="entry name" value="Lamin A/C globular tail domain"/>
    <property type="match status" value="1"/>
</dbReference>
<reference evidence="5 6" key="1">
    <citation type="submission" date="2016-11" db="EMBL/GenBank/DDBJ databases">
        <authorList>
            <person name="Jaros S."/>
            <person name="Januszkiewicz K."/>
            <person name="Wedrychowicz H."/>
        </authorList>
    </citation>
    <scope>NUCLEOTIDE SEQUENCE [LARGE SCALE GENOMIC DNA]</scope>
    <source>
        <strain evidence="5 6">DSM 18119</strain>
    </source>
</reference>
<dbReference type="Proteomes" id="UP000184048">
    <property type="component" value="Unassembled WGS sequence"/>
</dbReference>
<dbReference type="OrthoDB" id="9758406at2"/>
<evidence type="ECO:0000256" key="3">
    <source>
        <dbReference type="SAM" id="SignalP"/>
    </source>
</evidence>
<feature type="chain" id="PRO_5009909834" evidence="3">
    <location>
        <begin position="21"/>
        <end position="571"/>
    </location>
</feature>
<feature type="signal peptide" evidence="3">
    <location>
        <begin position="1"/>
        <end position="20"/>
    </location>
</feature>
<dbReference type="InterPro" id="IPR001322">
    <property type="entry name" value="Lamin_tail_dom"/>
</dbReference>
<accession>A0A1M5EGN3</accession>
<dbReference type="STRING" id="1121884.SAMN02745131_03520"/>